<name>A0A6M4GUN9_9PROT</name>
<dbReference type="PANTHER" id="PTHR45724">
    <property type="entry name" value="AQUAPORIN NIP2-1"/>
    <property type="match status" value="1"/>
</dbReference>
<dbReference type="SUPFAM" id="SSF81338">
    <property type="entry name" value="Aquaporin-like"/>
    <property type="match status" value="1"/>
</dbReference>
<dbReference type="Pfam" id="PF00230">
    <property type="entry name" value="MIP"/>
    <property type="match status" value="2"/>
</dbReference>
<gene>
    <name evidence="8" type="primary">aqpZ_2</name>
    <name evidence="8" type="ORF">DSM104443_01794</name>
</gene>
<dbReference type="InterPro" id="IPR000425">
    <property type="entry name" value="MIP"/>
</dbReference>
<keyword evidence="3 6" id="KW-0812">Transmembrane</keyword>
<dbReference type="GO" id="GO:0015267">
    <property type="term" value="F:channel activity"/>
    <property type="evidence" value="ECO:0007669"/>
    <property type="project" value="InterPro"/>
</dbReference>
<keyword evidence="5 7" id="KW-0472">Membrane</keyword>
<evidence type="ECO:0000256" key="3">
    <source>
        <dbReference type="ARBA" id="ARBA00022692"/>
    </source>
</evidence>
<evidence type="ECO:0000256" key="5">
    <source>
        <dbReference type="ARBA" id="ARBA00023136"/>
    </source>
</evidence>
<evidence type="ECO:0000256" key="2">
    <source>
        <dbReference type="ARBA" id="ARBA00022448"/>
    </source>
</evidence>
<comment type="similarity">
    <text evidence="6">Belongs to the MIP/aquaporin (TC 1.A.8) family.</text>
</comment>
<dbReference type="PANTHER" id="PTHR45724:SF13">
    <property type="entry name" value="AQUAPORIN NIP1-1-RELATED"/>
    <property type="match status" value="1"/>
</dbReference>
<sequence length="227" mass="23539">MPSLARRLAAEAVGTAFLLAIVVGSGIMAERLAGGNAALALLANALATGFGLAALIACLGPVSGAHFNPVVTLSLAARHEFAWNEVLPYVAVQVAAAAAGVVAAHLMFDEPFAFSTKPRSGPHQLWSEFVATFGLVLVVWACVRQRLAAAPAWISAYIAAAYWFTASTSFANPAVTLARCLTDTFAGVRPNDVPGFIVAQLSGAIAATAVSNRLFPAYPTQTDKIDL</sequence>
<comment type="subcellular location">
    <subcellularLocation>
        <location evidence="1">Membrane</location>
        <topology evidence="1">Multi-pass membrane protein</topology>
    </subcellularLocation>
</comment>
<evidence type="ECO:0000256" key="7">
    <source>
        <dbReference type="SAM" id="Phobius"/>
    </source>
</evidence>
<keyword evidence="4 7" id="KW-1133">Transmembrane helix</keyword>
<feature type="transmembrane region" description="Helical" evidence="7">
    <location>
        <begin position="150"/>
        <end position="171"/>
    </location>
</feature>
<dbReference type="InterPro" id="IPR034294">
    <property type="entry name" value="Aquaporin_transptr"/>
</dbReference>
<organism evidence="8 9">
    <name type="scientific">Usitatibacter rugosus</name>
    <dbReference type="NCBI Taxonomy" id="2732067"/>
    <lineage>
        <taxon>Bacteria</taxon>
        <taxon>Pseudomonadati</taxon>
        <taxon>Pseudomonadota</taxon>
        <taxon>Betaproteobacteria</taxon>
        <taxon>Nitrosomonadales</taxon>
        <taxon>Usitatibacteraceae</taxon>
        <taxon>Usitatibacter</taxon>
    </lineage>
</organism>
<proteinExistence type="inferred from homology"/>
<feature type="transmembrane region" description="Helical" evidence="7">
    <location>
        <begin position="86"/>
        <end position="105"/>
    </location>
</feature>
<evidence type="ECO:0000256" key="6">
    <source>
        <dbReference type="RuleBase" id="RU000477"/>
    </source>
</evidence>
<evidence type="ECO:0000313" key="8">
    <source>
        <dbReference type="EMBL" id="QJR10725.1"/>
    </source>
</evidence>
<keyword evidence="9" id="KW-1185">Reference proteome</keyword>
<dbReference type="GO" id="GO:0016020">
    <property type="term" value="C:membrane"/>
    <property type="evidence" value="ECO:0007669"/>
    <property type="project" value="UniProtKB-SubCell"/>
</dbReference>
<evidence type="ECO:0000256" key="4">
    <source>
        <dbReference type="ARBA" id="ARBA00022989"/>
    </source>
</evidence>
<feature type="transmembrane region" description="Helical" evidence="7">
    <location>
        <begin position="39"/>
        <end position="65"/>
    </location>
</feature>
<dbReference type="Proteomes" id="UP000501534">
    <property type="component" value="Chromosome"/>
</dbReference>
<protein>
    <submittedName>
        <fullName evidence="8">Aquaporin Z</fullName>
    </submittedName>
</protein>
<evidence type="ECO:0000313" key="9">
    <source>
        <dbReference type="Proteomes" id="UP000501534"/>
    </source>
</evidence>
<dbReference type="Gene3D" id="1.20.1080.10">
    <property type="entry name" value="Glycerol uptake facilitator protein"/>
    <property type="match status" value="1"/>
</dbReference>
<reference evidence="8 9" key="1">
    <citation type="submission" date="2020-04" db="EMBL/GenBank/DDBJ databases">
        <title>Usitatibacter rugosus gen. nov., sp. nov. and Usitatibacter palustris sp. nov., novel members of Usitatibacteraceae fam. nov. within the order Nitrosomonadales isolated from soil.</title>
        <authorList>
            <person name="Huber K.J."/>
            <person name="Neumann-Schaal M."/>
            <person name="Geppert A."/>
            <person name="Luckner M."/>
            <person name="Wanner G."/>
            <person name="Overmann J."/>
        </authorList>
    </citation>
    <scope>NUCLEOTIDE SEQUENCE [LARGE SCALE GENOMIC DNA]</scope>
    <source>
        <strain evidence="8 9">0125_3</strain>
    </source>
</reference>
<keyword evidence="2 6" id="KW-0813">Transport</keyword>
<accession>A0A6M4GUN9</accession>
<dbReference type="KEGG" id="uru:DSM104443_01794"/>
<dbReference type="InterPro" id="IPR023271">
    <property type="entry name" value="Aquaporin-like"/>
</dbReference>
<feature type="transmembrane region" description="Helical" evidence="7">
    <location>
        <begin position="125"/>
        <end position="143"/>
    </location>
</feature>
<evidence type="ECO:0000256" key="1">
    <source>
        <dbReference type="ARBA" id="ARBA00004141"/>
    </source>
</evidence>
<dbReference type="PRINTS" id="PR00783">
    <property type="entry name" value="MINTRINSICP"/>
</dbReference>
<dbReference type="AlphaFoldDB" id="A0A6M4GUN9"/>
<dbReference type="EMBL" id="CP053069">
    <property type="protein sequence ID" value="QJR10725.1"/>
    <property type="molecule type" value="Genomic_DNA"/>
</dbReference>